<gene>
    <name evidence="1" type="ORF">RHMOL_Rhmol08G0281000</name>
</gene>
<protein>
    <submittedName>
        <fullName evidence="1">Uncharacterized protein</fullName>
    </submittedName>
</protein>
<name>A0ACC0MVA9_RHOML</name>
<keyword evidence="2" id="KW-1185">Reference proteome</keyword>
<evidence type="ECO:0000313" key="2">
    <source>
        <dbReference type="Proteomes" id="UP001062846"/>
    </source>
</evidence>
<dbReference type="EMBL" id="CM046395">
    <property type="protein sequence ID" value="KAI8544243.1"/>
    <property type="molecule type" value="Genomic_DNA"/>
</dbReference>
<reference evidence="1" key="1">
    <citation type="submission" date="2022-02" db="EMBL/GenBank/DDBJ databases">
        <title>Plant Genome Project.</title>
        <authorList>
            <person name="Zhang R.-G."/>
        </authorList>
    </citation>
    <scope>NUCLEOTIDE SEQUENCE</scope>
    <source>
        <strain evidence="1">AT1</strain>
    </source>
</reference>
<comment type="caution">
    <text evidence="1">The sequence shown here is derived from an EMBL/GenBank/DDBJ whole genome shotgun (WGS) entry which is preliminary data.</text>
</comment>
<dbReference type="Proteomes" id="UP001062846">
    <property type="component" value="Chromosome 8"/>
</dbReference>
<accession>A0ACC0MVA9</accession>
<evidence type="ECO:0000313" key="1">
    <source>
        <dbReference type="EMBL" id="KAI8544243.1"/>
    </source>
</evidence>
<sequence length="758" mass="86996">MQSFVLFCSVMAPPKKKSKNAVDLTWNHCVRAIELTDPEAVDNTRLKLVCNYCGKTLSGGVSRMKHHLARTHQNAKPCEKVPEDVTNMFLKILGELKQRKCIEQDDVDCFDEVENVISKRGSMDQYVSKTKAKQVTLPSMLKDRIKPCVDICRMIYAEALPFSLVKSSWFHTAVQSIGEYGKGLKPPSYHEVRVTFLKKEVDNVHSTLDKYKREWKKTGCSLMSDGWQDGCGRSITNFLVNSPKGTVFLKSLDTSSIIKNGVALFELLDNFVEEIGEENVIQVVTDSASAFVLAGELLMDKRKKLIWSPCAAHCIDLMLKDIGRLPVHHDTITKAKTLTVYIYRHTWVLNLMRKHTKNHNLARPAVTRFATAYLTLKSILTQRNGLRAMFTSSAWCNSSYARTRNGLDVQQIVLDAKFWNAIRYCLKGVLPLVKVLRLVDGDAKPAMGYIYEAMDRAKEQIEKNFNKVKRRYAAIWKIVDERWALQLHRPLHAAAYFLNPRFHYDASFEADEEVRLGLYTVIERMYPGIQARLKLDAQMDKFHNAVGMFGIDMAVITREKKQPGLWWESYGGSCKELQELATRVLSLTCSATGCERNWSTFQHIHSKKRNRLEAQRLNALVFVKYNLTLELRQKKREENGDAYDPICLSDMESDDEWITEREDPCLPLDPSWMDMNECFEVNEGETSRKGRRGPRNLQSDRKGKRKFVGEENEVEIIDDDVEEEIEEEEEEYVGDDGVVLGDDLEDDDDLYDIAVREE</sequence>
<organism evidence="1 2">
    <name type="scientific">Rhododendron molle</name>
    <name type="common">Chinese azalea</name>
    <name type="synonym">Azalea mollis</name>
    <dbReference type="NCBI Taxonomy" id="49168"/>
    <lineage>
        <taxon>Eukaryota</taxon>
        <taxon>Viridiplantae</taxon>
        <taxon>Streptophyta</taxon>
        <taxon>Embryophyta</taxon>
        <taxon>Tracheophyta</taxon>
        <taxon>Spermatophyta</taxon>
        <taxon>Magnoliopsida</taxon>
        <taxon>eudicotyledons</taxon>
        <taxon>Gunneridae</taxon>
        <taxon>Pentapetalae</taxon>
        <taxon>asterids</taxon>
        <taxon>Ericales</taxon>
        <taxon>Ericaceae</taxon>
        <taxon>Ericoideae</taxon>
        <taxon>Rhodoreae</taxon>
        <taxon>Rhododendron</taxon>
    </lineage>
</organism>
<proteinExistence type="predicted"/>